<proteinExistence type="predicted"/>
<accession>A0A6J4RZF7</accession>
<protein>
    <submittedName>
        <fullName evidence="2">Uncharacterized protein</fullName>
    </submittedName>
</protein>
<evidence type="ECO:0000313" key="2">
    <source>
        <dbReference type="EMBL" id="CAA9479627.1"/>
    </source>
</evidence>
<dbReference type="EMBL" id="CADCVP010000091">
    <property type="protein sequence ID" value="CAA9479627.1"/>
    <property type="molecule type" value="Genomic_DNA"/>
</dbReference>
<sequence length="119" mass="13051">AARRTPGVGGAGPPGGGSACRVPARRATRRPAAADLRSGHQRHPARRRPSRRARAPACHGEGRLDPRRGPRPRRRLRLAPPGAATRVQLGSRPLPGRRARRRLGRLRLPEHLRLVRAQL</sequence>
<feature type="compositionally biased region" description="Gly residues" evidence="1">
    <location>
        <begin position="7"/>
        <end position="18"/>
    </location>
</feature>
<feature type="compositionally biased region" description="Basic residues" evidence="1">
    <location>
        <begin position="39"/>
        <end position="54"/>
    </location>
</feature>
<feature type="compositionally biased region" description="Low complexity" evidence="1">
    <location>
        <begin position="78"/>
        <end position="94"/>
    </location>
</feature>
<reference evidence="2" key="1">
    <citation type="submission" date="2020-02" db="EMBL/GenBank/DDBJ databases">
        <authorList>
            <person name="Meier V. D."/>
        </authorList>
    </citation>
    <scope>NUCLEOTIDE SEQUENCE</scope>
    <source>
        <strain evidence="2">AVDCRST_MAG69</strain>
    </source>
</reference>
<feature type="region of interest" description="Disordered" evidence="1">
    <location>
        <begin position="1"/>
        <end position="102"/>
    </location>
</feature>
<feature type="non-terminal residue" evidence="2">
    <location>
        <position position="1"/>
    </location>
</feature>
<evidence type="ECO:0000256" key="1">
    <source>
        <dbReference type="SAM" id="MobiDB-lite"/>
    </source>
</evidence>
<organism evidence="2">
    <name type="scientific">uncultured Solirubrobacteraceae bacterium</name>
    <dbReference type="NCBI Taxonomy" id="1162706"/>
    <lineage>
        <taxon>Bacteria</taxon>
        <taxon>Bacillati</taxon>
        <taxon>Actinomycetota</taxon>
        <taxon>Thermoleophilia</taxon>
        <taxon>Solirubrobacterales</taxon>
        <taxon>Solirubrobacteraceae</taxon>
        <taxon>environmental samples</taxon>
    </lineage>
</organism>
<name>A0A6J4RZF7_9ACTN</name>
<dbReference type="AlphaFoldDB" id="A0A6J4RZF7"/>
<gene>
    <name evidence="2" type="ORF">AVDCRST_MAG69-706</name>
</gene>
<feature type="non-terminal residue" evidence="2">
    <location>
        <position position="119"/>
    </location>
</feature>